<dbReference type="InterPro" id="IPR058644">
    <property type="entry name" value="Mtb12-like_C"/>
</dbReference>
<organism evidence="5 6">
    <name type="scientific">Mycolicibacterium smegmatis (strain ATCC 700084 / mc(2)155)</name>
    <name type="common">Mycobacterium smegmatis</name>
    <dbReference type="NCBI Taxonomy" id="246196"/>
    <lineage>
        <taxon>Bacteria</taxon>
        <taxon>Bacillati</taxon>
        <taxon>Actinomycetota</taxon>
        <taxon>Actinomycetes</taxon>
        <taxon>Mycobacteriales</taxon>
        <taxon>Mycobacteriaceae</taxon>
        <taxon>Mycolicibacterium</taxon>
    </lineage>
</organism>
<dbReference type="AlphaFoldDB" id="I7GF55"/>
<feature type="domain" description="Low molecular weight antigen MTB12-like C-terminal" evidence="4">
    <location>
        <begin position="35"/>
        <end position="144"/>
    </location>
</feature>
<reference evidence="5 6" key="2">
    <citation type="journal article" date="2009" name="Genome Res.">
        <title>Ortho-proteogenomics: multiple proteomes investigation through orthology and a new MS-based protocol.</title>
        <authorList>
            <person name="Gallien S."/>
            <person name="Perrodou E."/>
            <person name="Carapito C."/>
            <person name="Deshayes C."/>
            <person name="Reyrat J.M."/>
            <person name="Van Dorsselaer A."/>
            <person name="Poch O."/>
            <person name="Schaeffer C."/>
            <person name="Lecompte O."/>
        </authorList>
    </citation>
    <scope>NUCLEOTIDE SEQUENCE [LARGE SCALE GENOMIC DNA]</scope>
    <source>
        <strain evidence="6">ATCC 700084 / mc(2)155</strain>
    </source>
</reference>
<evidence type="ECO:0000256" key="3">
    <source>
        <dbReference type="SAM" id="SignalP"/>
    </source>
</evidence>
<protein>
    <recommendedName>
        <fullName evidence="4">Low molecular weight antigen MTB12-like C-terminal domain-containing protein</fullName>
    </recommendedName>
</protein>
<gene>
    <name evidence="5" type="ordered locus">MSMEI_5170</name>
</gene>
<dbReference type="PATRIC" id="fig|246196.56.peg.5290"/>
<feature type="chain" id="PRO_5003710082" description="Low molecular weight antigen MTB12-like C-terminal domain-containing protein" evidence="3">
    <location>
        <begin position="27"/>
        <end position="151"/>
    </location>
</feature>
<comment type="similarity">
    <text evidence="2">Belongs to the MTB12 family.</text>
</comment>
<evidence type="ECO:0000259" key="4">
    <source>
        <dbReference type="Pfam" id="PF26580"/>
    </source>
</evidence>
<dbReference type="Pfam" id="PF26580">
    <property type="entry name" value="Mtb12_C"/>
    <property type="match status" value="1"/>
</dbReference>
<name>I7GF55_MYCS2</name>
<evidence type="ECO:0000313" key="5">
    <source>
        <dbReference type="EMBL" id="AFP41614.1"/>
    </source>
</evidence>
<keyword evidence="1 3" id="KW-0732">Signal</keyword>
<evidence type="ECO:0000313" key="6">
    <source>
        <dbReference type="Proteomes" id="UP000006158"/>
    </source>
</evidence>
<sequence>MMERLFSLVVGVLMAVAGAAAPPAQAQDFAITDEVPTLEELTSQLQLLVATQAPDHVKAAQLEGGSRALIVPKMVYRLGVLRAPRGYVEVTGPETHEEGRHTAVINGHRQGSPTIVVPAEWRFIDGRWKLASKSMCNGISALGLPIPCNFQ</sequence>
<dbReference type="KEGG" id="msg:MSMEI_5170"/>
<evidence type="ECO:0000256" key="1">
    <source>
        <dbReference type="ARBA" id="ARBA00022729"/>
    </source>
</evidence>
<proteinExistence type="inferred from homology"/>
<reference evidence="5 6" key="1">
    <citation type="journal article" date="2007" name="Genome Biol.">
        <title>Interrupted coding sequences in Mycobacterium smegmatis: authentic mutations or sequencing errors?</title>
        <authorList>
            <person name="Deshayes C."/>
            <person name="Perrodou E."/>
            <person name="Gallien S."/>
            <person name="Euphrasie D."/>
            <person name="Schaeffer C."/>
            <person name="Van-Dorsselaer A."/>
            <person name="Poch O."/>
            <person name="Lecompte O."/>
            <person name="Reyrat J.M."/>
        </authorList>
    </citation>
    <scope>NUCLEOTIDE SEQUENCE [LARGE SCALE GENOMIC DNA]</scope>
    <source>
        <strain evidence="6">ATCC 700084 / mc(2)155</strain>
    </source>
</reference>
<accession>I7GF55</accession>
<evidence type="ECO:0000256" key="2">
    <source>
        <dbReference type="ARBA" id="ARBA00093774"/>
    </source>
</evidence>
<feature type="signal peptide" evidence="3">
    <location>
        <begin position="1"/>
        <end position="26"/>
    </location>
</feature>
<dbReference type="Proteomes" id="UP000006158">
    <property type="component" value="Chromosome"/>
</dbReference>
<dbReference type="EMBL" id="CP001663">
    <property type="protein sequence ID" value="AFP41614.1"/>
    <property type="molecule type" value="Genomic_DNA"/>
</dbReference>